<keyword evidence="3" id="KW-0274">FAD</keyword>
<reference evidence="7 8" key="1">
    <citation type="submission" date="2018-02" db="EMBL/GenBank/DDBJ databases">
        <title>The genomes of Aspergillus section Nigri reveals drivers in fungal speciation.</title>
        <authorList>
            <consortium name="DOE Joint Genome Institute"/>
            <person name="Vesth T.C."/>
            <person name="Nybo J."/>
            <person name="Theobald S."/>
            <person name="Brandl J."/>
            <person name="Frisvad J.C."/>
            <person name="Nielsen K.F."/>
            <person name="Lyhne E.K."/>
            <person name="Kogle M.E."/>
            <person name="Kuo A."/>
            <person name="Riley R."/>
            <person name="Clum A."/>
            <person name="Nolan M."/>
            <person name="Lipzen A."/>
            <person name="Salamov A."/>
            <person name="Henrissat B."/>
            <person name="Wiebenga A."/>
            <person name="De vries R.P."/>
            <person name="Grigoriev I.V."/>
            <person name="Mortensen U.H."/>
            <person name="Andersen M.R."/>
            <person name="Baker S.E."/>
        </authorList>
    </citation>
    <scope>NUCLEOTIDE SEQUENCE [LARGE SCALE GENOMIC DNA]</scope>
    <source>
        <strain evidence="7 8">CBS 114.51</strain>
    </source>
</reference>
<feature type="domain" description="FAD-binding" evidence="6">
    <location>
        <begin position="10"/>
        <end position="370"/>
    </location>
</feature>
<dbReference type="InterPro" id="IPR002938">
    <property type="entry name" value="FAD-bd"/>
</dbReference>
<keyword evidence="5 7" id="KW-0503">Monooxygenase</keyword>
<dbReference type="OrthoDB" id="16820at2759"/>
<evidence type="ECO:0000313" key="8">
    <source>
        <dbReference type="Proteomes" id="UP000249497"/>
    </source>
</evidence>
<dbReference type="PANTHER" id="PTHR13789:SF309">
    <property type="entry name" value="PUTATIVE (AFU_ORTHOLOGUE AFUA_6G14510)-RELATED"/>
    <property type="match status" value="1"/>
</dbReference>
<dbReference type="RefSeq" id="XP_025530103.1">
    <property type="nucleotide sequence ID" value="XM_025675461.1"/>
</dbReference>
<keyword evidence="2" id="KW-0285">Flavoprotein</keyword>
<keyword evidence="8" id="KW-1185">Reference proteome</keyword>
<dbReference type="GO" id="GO:0071949">
    <property type="term" value="F:FAD binding"/>
    <property type="evidence" value="ECO:0007669"/>
    <property type="project" value="InterPro"/>
</dbReference>
<comment type="similarity">
    <text evidence="1">Belongs to the paxM FAD-dependent monooxygenase family.</text>
</comment>
<organism evidence="7 8">
    <name type="scientific">Aspergillus japonicus CBS 114.51</name>
    <dbReference type="NCBI Taxonomy" id="1448312"/>
    <lineage>
        <taxon>Eukaryota</taxon>
        <taxon>Fungi</taxon>
        <taxon>Dikarya</taxon>
        <taxon>Ascomycota</taxon>
        <taxon>Pezizomycotina</taxon>
        <taxon>Eurotiomycetes</taxon>
        <taxon>Eurotiomycetidae</taxon>
        <taxon>Eurotiales</taxon>
        <taxon>Aspergillaceae</taxon>
        <taxon>Aspergillus</taxon>
        <taxon>Aspergillus subgen. Circumdati</taxon>
    </lineage>
</organism>
<protein>
    <submittedName>
        <fullName evidence="7">FAD binding monooxygenase</fullName>
    </submittedName>
</protein>
<dbReference type="InterPro" id="IPR036188">
    <property type="entry name" value="FAD/NAD-bd_sf"/>
</dbReference>
<dbReference type="PRINTS" id="PR00420">
    <property type="entry name" value="RNGMNOXGNASE"/>
</dbReference>
<proteinExistence type="inferred from homology"/>
<dbReference type="AlphaFoldDB" id="A0A8T8X9W0"/>
<dbReference type="SUPFAM" id="SSF51905">
    <property type="entry name" value="FAD/NAD(P)-binding domain"/>
    <property type="match status" value="1"/>
</dbReference>
<evidence type="ECO:0000256" key="1">
    <source>
        <dbReference type="ARBA" id="ARBA00007992"/>
    </source>
</evidence>
<dbReference type="GeneID" id="37179153"/>
<dbReference type="Gene3D" id="3.50.50.60">
    <property type="entry name" value="FAD/NAD(P)-binding domain"/>
    <property type="match status" value="1"/>
</dbReference>
<sequence>MEQASATTTVDVLIVGGGIGGLTLAGICKKLGITYKVLERSAEITPVGAGISLAPNCLRILEQLGHLDFIRRKGQPLRKIQIFRNSTPWSLVDYDWVQEKFGYSVYSIERHSMHQVLYQGAGPEHVLLDAEVVDIEDVPTAPSVQVRLADGRQLAGQLVVGADGIRSATRRILAATQGLEGANTIRFTGRTHMTGYTHPLQHLGPADLGVATWVFYDDSILTSWPCIDNRQWFVGVKSSELKNPTRSSWKNATQAIINDVYGDRFHPFGEHHRVRDVVNLAERVTASDVFEETTFPAMACGRVALVGDSAHSMTSFIGQGACQAIEDAGELANALHAYFASQSPSPQMLRERLEEYRHRREARARYVFSFSSLFAQLHTGRLWSPMGPLLRWVAFVCAPMWCWHRALTPLYGYQPVVHALVDAPHAN</sequence>
<dbReference type="Proteomes" id="UP000249497">
    <property type="component" value="Unassembled WGS sequence"/>
</dbReference>
<evidence type="ECO:0000256" key="3">
    <source>
        <dbReference type="ARBA" id="ARBA00022827"/>
    </source>
</evidence>
<evidence type="ECO:0000256" key="5">
    <source>
        <dbReference type="ARBA" id="ARBA00023033"/>
    </source>
</evidence>
<accession>A0A8T8X9W0</accession>
<dbReference type="Pfam" id="PF01494">
    <property type="entry name" value="FAD_binding_3"/>
    <property type="match status" value="1"/>
</dbReference>
<name>A0A8T8X9W0_ASPJA</name>
<evidence type="ECO:0000313" key="7">
    <source>
        <dbReference type="EMBL" id="RAH84209.1"/>
    </source>
</evidence>
<dbReference type="EMBL" id="KZ824779">
    <property type="protein sequence ID" value="RAH84209.1"/>
    <property type="molecule type" value="Genomic_DNA"/>
</dbReference>
<evidence type="ECO:0000256" key="2">
    <source>
        <dbReference type="ARBA" id="ARBA00022630"/>
    </source>
</evidence>
<evidence type="ECO:0000259" key="6">
    <source>
        <dbReference type="Pfam" id="PF01494"/>
    </source>
</evidence>
<dbReference type="SMR" id="A0A8T8X9W0"/>
<gene>
    <name evidence="7" type="ORF">BO86DRAFT_424716</name>
</gene>
<keyword evidence="4" id="KW-0560">Oxidoreductase</keyword>
<dbReference type="InterPro" id="IPR050493">
    <property type="entry name" value="FAD-dep_Monooxygenase_BioMet"/>
</dbReference>
<dbReference type="PANTHER" id="PTHR13789">
    <property type="entry name" value="MONOOXYGENASE"/>
    <property type="match status" value="1"/>
</dbReference>
<evidence type="ECO:0000256" key="4">
    <source>
        <dbReference type="ARBA" id="ARBA00023002"/>
    </source>
</evidence>
<dbReference type="GO" id="GO:0004497">
    <property type="term" value="F:monooxygenase activity"/>
    <property type="evidence" value="ECO:0007669"/>
    <property type="project" value="UniProtKB-KW"/>
</dbReference>